<sequence length="79" mass="8505">MTIRSTRKGASSPTGVPCFAAPADVQASIIWTPAGKSAASSVEKNPVRSLGWGVNSVFPPGMWKRGAWLMRIRQNSYNL</sequence>
<evidence type="ECO:0000313" key="2">
    <source>
        <dbReference type="Proteomes" id="UP001162541"/>
    </source>
</evidence>
<dbReference type="Proteomes" id="UP001162541">
    <property type="component" value="Chromosome 3"/>
</dbReference>
<accession>A0AAF6AWR8</accession>
<dbReference type="AlphaFoldDB" id="A0AAF6AWR8"/>
<organism evidence="1 2">
    <name type="scientific">Marchantia polymorpha subsp. ruderalis</name>
    <dbReference type="NCBI Taxonomy" id="1480154"/>
    <lineage>
        <taxon>Eukaryota</taxon>
        <taxon>Viridiplantae</taxon>
        <taxon>Streptophyta</taxon>
        <taxon>Embryophyta</taxon>
        <taxon>Marchantiophyta</taxon>
        <taxon>Marchantiopsida</taxon>
        <taxon>Marchantiidae</taxon>
        <taxon>Marchantiales</taxon>
        <taxon>Marchantiaceae</taxon>
        <taxon>Marchantia</taxon>
    </lineage>
</organism>
<gene>
    <name evidence="1" type="ORF">Mp_3g02620</name>
</gene>
<dbReference type="EMBL" id="AP019868">
    <property type="protein sequence ID" value="BBN04202.1"/>
    <property type="molecule type" value="Genomic_DNA"/>
</dbReference>
<proteinExistence type="predicted"/>
<protein>
    <submittedName>
        <fullName evidence="1">Uncharacterized protein</fullName>
    </submittedName>
</protein>
<name>A0AAF6AWR8_MARPO</name>
<evidence type="ECO:0000313" key="1">
    <source>
        <dbReference type="EMBL" id="BBN04202.1"/>
    </source>
</evidence>
<reference evidence="2" key="1">
    <citation type="journal article" date="2020" name="Curr. Biol.">
        <title>Chromatin organization in early land plants reveals an ancestral association between H3K27me3, transposons, and constitutive heterochromatin.</title>
        <authorList>
            <person name="Montgomery S.A."/>
            <person name="Tanizawa Y."/>
            <person name="Galik B."/>
            <person name="Wang N."/>
            <person name="Ito T."/>
            <person name="Mochizuki T."/>
            <person name="Akimcheva S."/>
            <person name="Bowman J.L."/>
            <person name="Cognat V."/>
            <person name="Marechal-Drouard L."/>
            <person name="Ekker H."/>
            <person name="Hong S.F."/>
            <person name="Kohchi T."/>
            <person name="Lin S.S."/>
            <person name="Liu L.D."/>
            <person name="Nakamura Y."/>
            <person name="Valeeva L.R."/>
            <person name="Shakirov E.V."/>
            <person name="Shippen D.E."/>
            <person name="Wei W.L."/>
            <person name="Yagura M."/>
            <person name="Yamaoka S."/>
            <person name="Yamato K.T."/>
            <person name="Liu C."/>
            <person name="Berger F."/>
        </authorList>
    </citation>
    <scope>NUCLEOTIDE SEQUENCE [LARGE SCALE GENOMIC DNA]</scope>
    <source>
        <strain evidence="2">Tak-1</strain>
    </source>
</reference>